<comment type="caution">
    <text evidence="1">The sequence shown here is derived from an EMBL/GenBank/DDBJ whole genome shotgun (WGS) entry which is preliminary data.</text>
</comment>
<evidence type="ECO:0000313" key="2">
    <source>
        <dbReference type="Proteomes" id="UP001446871"/>
    </source>
</evidence>
<reference evidence="1 2" key="1">
    <citation type="submission" date="2023-01" db="EMBL/GenBank/DDBJ databases">
        <title>Analysis of 21 Apiospora genomes using comparative genomics revels a genus with tremendous synthesis potential of carbohydrate active enzymes and secondary metabolites.</title>
        <authorList>
            <person name="Sorensen T."/>
        </authorList>
    </citation>
    <scope>NUCLEOTIDE SEQUENCE [LARGE SCALE GENOMIC DNA]</scope>
    <source>
        <strain evidence="1 2">CBS 83171</strain>
    </source>
</reference>
<dbReference type="InterPro" id="IPR036770">
    <property type="entry name" value="Ankyrin_rpt-contain_sf"/>
</dbReference>
<sequence length="342" mass="40592">MPTLLSMPKMDYPHTDKHVKTVLELMPGPARKESWYSQDRTLETLLCKFGTSLAKFEYDRIFALLGISSDAFTVFPPRYDWPVQWLVKNTIAFLLFGKLLDDDAKVQNDWSDLLPQWDVDDLMRLLKNARSFKAEFFRWAVNSKQFETAARLLELETFDVNQSSTNNVIRYGEEVEREVPLAFLAKSWIPTKDEMLLLRRLLMRPELYVNACDEMKRTPLIHAGHYRNFQFIEILLQQRGRDIDLTEFRGIHIARTRCCLCILRRILGNDKFKLQFYICSHPSWAWTDNAINKLWRTKDVPPWTAWKIRYFGRVTRENETWHDDVPPHVAYFLNLRTAVYWS</sequence>
<proteinExistence type="predicted"/>
<protein>
    <submittedName>
        <fullName evidence="1">Uncharacterized protein</fullName>
    </submittedName>
</protein>
<accession>A0ABR1TGG7</accession>
<evidence type="ECO:0000313" key="1">
    <source>
        <dbReference type="EMBL" id="KAK8045733.1"/>
    </source>
</evidence>
<dbReference type="SUPFAM" id="SSF48403">
    <property type="entry name" value="Ankyrin repeat"/>
    <property type="match status" value="1"/>
</dbReference>
<name>A0ABR1TGG7_9PEZI</name>
<dbReference type="Proteomes" id="UP001446871">
    <property type="component" value="Unassembled WGS sequence"/>
</dbReference>
<dbReference type="EMBL" id="JAQQWM010000009">
    <property type="protein sequence ID" value="KAK8045733.1"/>
    <property type="molecule type" value="Genomic_DNA"/>
</dbReference>
<dbReference type="Gene3D" id="1.25.40.20">
    <property type="entry name" value="Ankyrin repeat-containing domain"/>
    <property type="match status" value="1"/>
</dbReference>
<gene>
    <name evidence="1" type="ORF">PG996_013797</name>
</gene>
<organism evidence="1 2">
    <name type="scientific">Apiospora saccharicola</name>
    <dbReference type="NCBI Taxonomy" id="335842"/>
    <lineage>
        <taxon>Eukaryota</taxon>
        <taxon>Fungi</taxon>
        <taxon>Dikarya</taxon>
        <taxon>Ascomycota</taxon>
        <taxon>Pezizomycotina</taxon>
        <taxon>Sordariomycetes</taxon>
        <taxon>Xylariomycetidae</taxon>
        <taxon>Amphisphaeriales</taxon>
        <taxon>Apiosporaceae</taxon>
        <taxon>Apiospora</taxon>
    </lineage>
</organism>
<keyword evidence="2" id="KW-1185">Reference proteome</keyword>